<keyword evidence="11" id="KW-1185">Reference proteome</keyword>
<feature type="binding site" evidence="8">
    <location>
        <position position="173"/>
    </location>
    <ligand>
        <name>ATP</name>
        <dbReference type="ChEBI" id="CHEBI:30616"/>
    </ligand>
</feature>
<comment type="catalytic activity">
    <reaction evidence="8">
        <text>L-histidyl-[protein] + UTP = N(tele)-(5'-uridylyl)-L-histidyl-[protein] + diphosphate</text>
        <dbReference type="Rhea" id="RHEA:83891"/>
        <dbReference type="Rhea" id="RHEA-COMP:9745"/>
        <dbReference type="Rhea" id="RHEA-COMP:20239"/>
        <dbReference type="ChEBI" id="CHEBI:29979"/>
        <dbReference type="ChEBI" id="CHEBI:33019"/>
        <dbReference type="ChEBI" id="CHEBI:46398"/>
        <dbReference type="ChEBI" id="CHEBI:233474"/>
    </reaction>
</comment>
<dbReference type="EC" id="2.7.7.108" evidence="8"/>
<keyword evidence="7 8" id="KW-0460">Magnesium</keyword>
<comment type="function">
    <text evidence="8">Nucleotidyltransferase involved in the post-translational modification of proteins. It can catalyze the addition of adenosine monophosphate (AMP) or uridine monophosphate (UMP) to a protein, resulting in modifications known as AMPylation and UMPylation.</text>
</comment>
<dbReference type="Pfam" id="PF02696">
    <property type="entry name" value="SelO"/>
    <property type="match status" value="1"/>
</dbReference>
<feature type="active site" description="Proton acceptor" evidence="8">
    <location>
        <position position="250"/>
    </location>
</feature>
<evidence type="ECO:0000256" key="4">
    <source>
        <dbReference type="ARBA" id="ARBA00022723"/>
    </source>
</evidence>
<dbReference type="PANTHER" id="PTHR32057">
    <property type="entry name" value="PROTEIN ADENYLYLTRANSFERASE SELO, MITOCHONDRIAL"/>
    <property type="match status" value="1"/>
</dbReference>
<feature type="binding site" evidence="8">
    <location>
        <position position="122"/>
    </location>
    <ligand>
        <name>ATP</name>
        <dbReference type="ChEBI" id="CHEBI:30616"/>
    </ligand>
</feature>
<gene>
    <name evidence="8" type="primary">ydiU</name>
    <name evidence="8" type="synonym">selO</name>
    <name evidence="10" type="ORF">EI16_08040</name>
</gene>
<dbReference type="AlphaFoldDB" id="A0A066ZRY3"/>
<evidence type="ECO:0000313" key="11">
    <source>
        <dbReference type="Proteomes" id="UP000027341"/>
    </source>
</evidence>
<reference evidence="10 11" key="1">
    <citation type="submission" date="2014-04" db="EMBL/GenBank/DDBJ databases">
        <title>Draft genome sequence of Hydrogenovibrio marinus MH-110, a model organism for aerobic H2 metabolism.</title>
        <authorList>
            <person name="Cha H.J."/>
            <person name="Jo B.H."/>
            <person name="Hwang B.H."/>
        </authorList>
    </citation>
    <scope>NUCLEOTIDE SEQUENCE [LARGE SCALE GENOMIC DNA]</scope>
    <source>
        <strain evidence="10 11">MH-110</strain>
    </source>
</reference>
<feature type="binding site" evidence="8">
    <location>
        <position position="123"/>
    </location>
    <ligand>
        <name>ATP</name>
        <dbReference type="ChEBI" id="CHEBI:30616"/>
    </ligand>
</feature>
<feature type="binding site" evidence="8">
    <location>
        <position position="251"/>
    </location>
    <ligand>
        <name>Mg(2+)</name>
        <dbReference type="ChEBI" id="CHEBI:18420"/>
    </ligand>
</feature>
<feature type="binding site" evidence="8">
    <location>
        <position position="180"/>
    </location>
    <ligand>
        <name>ATP</name>
        <dbReference type="ChEBI" id="CHEBI:30616"/>
    </ligand>
</feature>
<dbReference type="NCBIfam" id="NF000658">
    <property type="entry name" value="PRK00029.1"/>
    <property type="match status" value="1"/>
</dbReference>
<feature type="binding site" evidence="8">
    <location>
        <position position="89"/>
    </location>
    <ligand>
        <name>ATP</name>
        <dbReference type="ChEBI" id="CHEBI:30616"/>
    </ligand>
</feature>
<evidence type="ECO:0000256" key="3">
    <source>
        <dbReference type="ARBA" id="ARBA00022695"/>
    </source>
</evidence>
<feature type="binding site" evidence="8">
    <location>
        <position position="87"/>
    </location>
    <ligand>
        <name>ATP</name>
        <dbReference type="ChEBI" id="CHEBI:30616"/>
    </ligand>
</feature>
<dbReference type="Proteomes" id="UP000027341">
    <property type="component" value="Unassembled WGS sequence"/>
</dbReference>
<comment type="catalytic activity">
    <reaction evidence="8">
        <text>L-tyrosyl-[protein] + ATP = O-(5'-adenylyl)-L-tyrosyl-[protein] + diphosphate</text>
        <dbReference type="Rhea" id="RHEA:54288"/>
        <dbReference type="Rhea" id="RHEA-COMP:10136"/>
        <dbReference type="Rhea" id="RHEA-COMP:13846"/>
        <dbReference type="ChEBI" id="CHEBI:30616"/>
        <dbReference type="ChEBI" id="CHEBI:33019"/>
        <dbReference type="ChEBI" id="CHEBI:46858"/>
        <dbReference type="ChEBI" id="CHEBI:83624"/>
        <dbReference type="EC" id="2.7.7.108"/>
    </reaction>
</comment>
<dbReference type="PANTHER" id="PTHR32057:SF14">
    <property type="entry name" value="PROTEIN ADENYLYLTRANSFERASE SELO, MITOCHONDRIAL"/>
    <property type="match status" value="1"/>
</dbReference>
<dbReference type="InterPro" id="IPR003846">
    <property type="entry name" value="SelO"/>
</dbReference>
<sequence>MDTLNAPKLEQDYTDLPKSYFSHVQPEPMENAKLVSVNHTLMAQIDCDLNDEQLLDLLSGYLQQVSCDPLAQKYVGHQFGVYNPDLGDGRGLLLGQWRDNSGQAWDFHLKGAGRTPYSRRGDGRAVLRSTIREYLASEALNGLGVPSTRGLGIATSDEPVQREIVEPRATLIRVSHTHIRFGHFQFAASKGAAHMETLLNFVVQKHYPEHQQDSLEDKAWVVLHQACIKTAKLLAKWQTVGFNHGVMNTDNMSIIGETFDFGPFAFFDDFKIDFICNHSDYEGRYAYNQQAQIALWNCKVLATCFDGLLTEEQAQQAMEDFVQTYNRAYLEDMIAKLGLETVQNGDKELIGDLLVLMDEFQVDYSLFFRRLAKWQTDKESELFELIHPEQLPVGFSQWFDKFSVRVEQEGVDLSVWRERILKANPSIVLRNYIAQQIIEKAERGDYVMLNEWLIALQSPFEEHPNLADFQQPPRPYQKGMKLSCSS</sequence>
<evidence type="ECO:0000256" key="1">
    <source>
        <dbReference type="ARBA" id="ARBA00009747"/>
    </source>
</evidence>
<name>A0A066ZRY3_HYDMR</name>
<comment type="catalytic activity">
    <reaction evidence="8">
        <text>L-seryl-[protein] + UTP = O-(5'-uridylyl)-L-seryl-[protein] + diphosphate</text>
        <dbReference type="Rhea" id="RHEA:64604"/>
        <dbReference type="Rhea" id="RHEA-COMP:9863"/>
        <dbReference type="Rhea" id="RHEA-COMP:16635"/>
        <dbReference type="ChEBI" id="CHEBI:29999"/>
        <dbReference type="ChEBI" id="CHEBI:33019"/>
        <dbReference type="ChEBI" id="CHEBI:46398"/>
        <dbReference type="ChEBI" id="CHEBI:156051"/>
    </reaction>
</comment>
<protein>
    <recommendedName>
        <fullName evidence="8">Protein nucleotidyltransferase YdiU</fullName>
        <ecNumber evidence="8">2.7.7.-</ecNumber>
    </recommendedName>
    <alternativeName>
        <fullName evidence="8">Protein adenylyltransferase YdiU</fullName>
        <ecNumber evidence="8">2.7.7.108</ecNumber>
    </alternativeName>
    <alternativeName>
        <fullName evidence="8">Protein uridylyltransferase YdiU</fullName>
        <ecNumber evidence="8">2.7.7.-</ecNumber>
    </alternativeName>
</protein>
<keyword evidence="2 8" id="KW-0808">Transferase</keyword>
<feature type="binding site" evidence="8">
    <location>
        <position position="260"/>
    </location>
    <ligand>
        <name>Mg(2+)</name>
        <dbReference type="ChEBI" id="CHEBI:18420"/>
    </ligand>
</feature>
<dbReference type="GO" id="GO:0005524">
    <property type="term" value="F:ATP binding"/>
    <property type="evidence" value="ECO:0007669"/>
    <property type="project" value="UniProtKB-UniRule"/>
</dbReference>
<evidence type="ECO:0000256" key="5">
    <source>
        <dbReference type="ARBA" id="ARBA00022741"/>
    </source>
</evidence>
<evidence type="ECO:0000256" key="7">
    <source>
        <dbReference type="ARBA" id="ARBA00022842"/>
    </source>
</evidence>
<keyword evidence="6 8" id="KW-0067">ATP-binding</keyword>
<comment type="cofactor">
    <cofactor evidence="8">
        <name>Mg(2+)</name>
        <dbReference type="ChEBI" id="CHEBI:18420"/>
    </cofactor>
    <cofactor evidence="8">
        <name>Mn(2+)</name>
        <dbReference type="ChEBI" id="CHEBI:29035"/>
    </cofactor>
</comment>
<keyword evidence="4 8" id="KW-0479">Metal-binding</keyword>
<evidence type="ECO:0000256" key="6">
    <source>
        <dbReference type="ARBA" id="ARBA00022840"/>
    </source>
</evidence>
<keyword evidence="3 8" id="KW-0548">Nucleotidyltransferase</keyword>
<dbReference type="EMBL" id="JMIU01000001">
    <property type="protein sequence ID" value="KDN96222.1"/>
    <property type="molecule type" value="Genomic_DNA"/>
</dbReference>
<evidence type="ECO:0000313" key="10">
    <source>
        <dbReference type="EMBL" id="KDN96222.1"/>
    </source>
</evidence>
<feature type="binding site" evidence="8">
    <location>
        <position position="110"/>
    </location>
    <ligand>
        <name>ATP</name>
        <dbReference type="ChEBI" id="CHEBI:30616"/>
    </ligand>
</feature>
<comment type="catalytic activity">
    <reaction evidence="8">
        <text>L-tyrosyl-[protein] + UTP = O-(5'-uridylyl)-L-tyrosyl-[protein] + diphosphate</text>
        <dbReference type="Rhea" id="RHEA:83887"/>
        <dbReference type="Rhea" id="RHEA-COMP:10136"/>
        <dbReference type="Rhea" id="RHEA-COMP:20238"/>
        <dbReference type="ChEBI" id="CHEBI:33019"/>
        <dbReference type="ChEBI" id="CHEBI:46398"/>
        <dbReference type="ChEBI" id="CHEBI:46858"/>
        <dbReference type="ChEBI" id="CHEBI:90602"/>
    </reaction>
</comment>
<dbReference type="STRING" id="28885.EI16_08040"/>
<dbReference type="GO" id="GO:0070733">
    <property type="term" value="F:AMPylase activity"/>
    <property type="evidence" value="ECO:0007669"/>
    <property type="project" value="UniProtKB-EC"/>
</dbReference>
<feature type="binding site" evidence="8">
    <location>
        <position position="90"/>
    </location>
    <ligand>
        <name>ATP</name>
        <dbReference type="ChEBI" id="CHEBI:30616"/>
    </ligand>
</feature>
<comment type="caution">
    <text evidence="10">The sequence shown here is derived from an EMBL/GenBank/DDBJ whole genome shotgun (WGS) entry which is preliminary data.</text>
</comment>
<organism evidence="10 11">
    <name type="scientific">Hydrogenovibrio marinus</name>
    <dbReference type="NCBI Taxonomy" id="28885"/>
    <lineage>
        <taxon>Bacteria</taxon>
        <taxon>Pseudomonadati</taxon>
        <taxon>Pseudomonadota</taxon>
        <taxon>Gammaproteobacteria</taxon>
        <taxon>Thiotrichales</taxon>
        <taxon>Piscirickettsiaceae</taxon>
        <taxon>Hydrogenovibrio</taxon>
    </lineage>
</organism>
<evidence type="ECO:0000256" key="9">
    <source>
        <dbReference type="SAM" id="MobiDB-lite"/>
    </source>
</evidence>
<accession>A0A066ZRY3</accession>
<dbReference type="HAMAP" id="MF_00692">
    <property type="entry name" value="SelO"/>
    <property type="match status" value="1"/>
</dbReference>
<comment type="catalytic activity">
    <reaction evidence="8">
        <text>L-seryl-[protein] + ATP = 3-O-(5'-adenylyl)-L-seryl-[protein] + diphosphate</text>
        <dbReference type="Rhea" id="RHEA:58120"/>
        <dbReference type="Rhea" id="RHEA-COMP:9863"/>
        <dbReference type="Rhea" id="RHEA-COMP:15073"/>
        <dbReference type="ChEBI" id="CHEBI:29999"/>
        <dbReference type="ChEBI" id="CHEBI:30616"/>
        <dbReference type="ChEBI" id="CHEBI:33019"/>
        <dbReference type="ChEBI" id="CHEBI:142516"/>
        <dbReference type="EC" id="2.7.7.108"/>
    </reaction>
</comment>
<feature type="region of interest" description="Disordered" evidence="9">
    <location>
        <begin position="467"/>
        <end position="486"/>
    </location>
</feature>
<dbReference type="EC" id="2.7.7.-" evidence="8"/>
<dbReference type="GO" id="GO:0030145">
    <property type="term" value="F:manganese ion binding"/>
    <property type="evidence" value="ECO:0007669"/>
    <property type="project" value="UniProtKB-UniRule"/>
</dbReference>
<proteinExistence type="inferred from homology"/>
<comment type="similarity">
    <text evidence="1 8">Belongs to the SELO family.</text>
</comment>
<evidence type="ECO:0000256" key="8">
    <source>
        <dbReference type="HAMAP-Rule" id="MF_00692"/>
    </source>
</evidence>
<dbReference type="GO" id="GO:0000287">
    <property type="term" value="F:magnesium ion binding"/>
    <property type="evidence" value="ECO:0007669"/>
    <property type="project" value="UniProtKB-UniRule"/>
</dbReference>
<keyword evidence="5 8" id="KW-0547">Nucleotide-binding</keyword>
<keyword evidence="8" id="KW-0464">Manganese</keyword>
<feature type="binding site" evidence="8">
    <location>
        <position position="260"/>
    </location>
    <ligand>
        <name>ATP</name>
        <dbReference type="ChEBI" id="CHEBI:30616"/>
    </ligand>
</feature>
<evidence type="ECO:0000256" key="2">
    <source>
        <dbReference type="ARBA" id="ARBA00022679"/>
    </source>
</evidence>
<comment type="catalytic activity">
    <reaction evidence="8">
        <text>L-threonyl-[protein] + ATP = 3-O-(5'-adenylyl)-L-threonyl-[protein] + diphosphate</text>
        <dbReference type="Rhea" id="RHEA:54292"/>
        <dbReference type="Rhea" id="RHEA-COMP:11060"/>
        <dbReference type="Rhea" id="RHEA-COMP:13847"/>
        <dbReference type="ChEBI" id="CHEBI:30013"/>
        <dbReference type="ChEBI" id="CHEBI:30616"/>
        <dbReference type="ChEBI" id="CHEBI:33019"/>
        <dbReference type="ChEBI" id="CHEBI:138113"/>
        <dbReference type="EC" id="2.7.7.108"/>
    </reaction>
</comment>